<evidence type="ECO:0000256" key="4">
    <source>
        <dbReference type="SAM" id="MobiDB-lite"/>
    </source>
</evidence>
<evidence type="ECO:0000313" key="8">
    <source>
        <dbReference type="EnsemblMetazoa" id="XP_038049338.1"/>
    </source>
</evidence>
<dbReference type="Gene3D" id="2.60.40.10">
    <property type="entry name" value="Immunoglobulins"/>
    <property type="match status" value="10"/>
</dbReference>
<dbReference type="Pfam" id="PF13927">
    <property type="entry name" value="Ig_3"/>
    <property type="match status" value="4"/>
</dbReference>
<proteinExistence type="predicted"/>
<dbReference type="RefSeq" id="XP_038049338.1">
    <property type="nucleotide sequence ID" value="XM_038193410.1"/>
</dbReference>
<feature type="domain" description="Ig-like" evidence="6">
    <location>
        <begin position="27"/>
        <end position="118"/>
    </location>
</feature>
<dbReference type="InterPro" id="IPR013783">
    <property type="entry name" value="Ig-like_fold"/>
</dbReference>
<dbReference type="SMART" id="SM00060">
    <property type="entry name" value="FN3"/>
    <property type="match status" value="4"/>
</dbReference>
<dbReference type="PANTHER" id="PTHR44170:SF6">
    <property type="entry name" value="CONTACTIN"/>
    <property type="match status" value="1"/>
</dbReference>
<feature type="domain" description="Ig-like" evidence="6">
    <location>
        <begin position="320"/>
        <end position="407"/>
    </location>
</feature>
<feature type="domain" description="Ig-like" evidence="6">
    <location>
        <begin position="413"/>
        <end position="499"/>
    </location>
</feature>
<dbReference type="SMART" id="SM00409">
    <property type="entry name" value="IG"/>
    <property type="match status" value="6"/>
</dbReference>
<sequence length="1036" mass="112142">MRRLLLLLVAVIGCNAQEYTGLAGSGPHIVKEPLDTVFNEDSNIDSLYLDCEADGDERPTYTWRRDGQEVDTDAEPRYQLSRGRLTITEPDRTVDMGSYQCFPSNQIGTVMSKKAKLEFAFLNYFPEAGPPDMTIPLNTGMCISCDVPAHFPGVNVFWYNGPFPILQTSRTHTTMDGQLCFANFQESDGGEYKCFALNTIDTGGGSSAQKFSDSFQVTAGPATGEAEFGPDPAIAVEDQSVLVNTEETTLSCFFFGNPAPSIQWRRKTPQGAGLPALYELKKDNQLLVLKNIQVGDAGEYECYTEEGGGSSSGNVVVNVPPLWVQEIADTEGNIYEDAIWECEAESPDDLTYKWYRNVVEIVDLPRHQLSNGLKTLTIKNLTVADTGMYQCVASNDHGEIYTTGQLTVLAMKPWFSTGLEQNQAAPRDGTVTILCQPEAAPTPTIRWFKGDQRITSDGHYTVQDDGNLLITDVVDSDAGEYTCEATNSIGVGSSTGSIVVRDGTSITEAPTDLTIDEGQTGILRCQASYDPYFDLRYVWTKDDQQIDINSPNYEQPEISTGEVSELHIKDATLELGGEYTCQAVTAIDDVTASAMVTIRGRPGPPAGISVEVNGVAANVSWSHGADNNSPILSYIIEGSTNHVPEFAVLRIDIPAASTHIRLTGLSAWSMYKFRVIAVNDVGQGEPSEESDEQQTAQDRPTMEPGNVGGGGGNDGDLRMIWEPLPRQEWNAPDLYYKVYWRQKDSGAEFVDHDVMDPEAGEYVASGVPAYTPFDVKVQAINSEGEGPMSQVSEVYSFQRSPEEAPTAVTATAASATSVQVSWTGIDAEQIIGVLDGYKLKYWEEGSTEELGNIVRSPGPGTEATIVDLDPNTMYNINVMAFSGGGDGPPSTEVAQVTTLKAPPQQAPGNVKVALKGTTGMTITWDGITTSDNEEPLTGYKILYWKQGEFEAEASDKQVDKNTNTITIEGLTKGTTYYVKVMGYSSGGDGVTSQQQSIEIGAEGEPSARGDEGGASSIVAQSALVILLPLLIAFHLH</sequence>
<dbReference type="FunFam" id="2.60.40.10:FF:000028">
    <property type="entry name" value="Neuronal cell adhesion molecule"/>
    <property type="match status" value="2"/>
</dbReference>
<dbReference type="InterPro" id="IPR003961">
    <property type="entry name" value="FN3_dom"/>
</dbReference>
<dbReference type="InterPro" id="IPR007110">
    <property type="entry name" value="Ig-like_dom"/>
</dbReference>
<dbReference type="OrthoDB" id="6138780at2759"/>
<dbReference type="CDD" id="cd00063">
    <property type="entry name" value="FN3"/>
    <property type="match status" value="4"/>
</dbReference>
<feature type="domain" description="Fibronectin type-III" evidence="7">
    <location>
        <begin position="804"/>
        <end position="901"/>
    </location>
</feature>
<dbReference type="FunFam" id="2.60.40.10:FF:000064">
    <property type="entry name" value="Contactin 1"/>
    <property type="match status" value="1"/>
</dbReference>
<dbReference type="Pfam" id="PF07679">
    <property type="entry name" value="I-set"/>
    <property type="match status" value="1"/>
</dbReference>
<dbReference type="InterPro" id="IPR003598">
    <property type="entry name" value="Ig_sub2"/>
</dbReference>
<dbReference type="InterPro" id="IPR036116">
    <property type="entry name" value="FN3_sf"/>
</dbReference>
<dbReference type="OMA" id="KICKAYT"/>
<feature type="domain" description="Ig-like" evidence="6">
    <location>
        <begin position="232"/>
        <end position="318"/>
    </location>
</feature>
<feature type="domain" description="Ig-like" evidence="6">
    <location>
        <begin position="126"/>
        <end position="212"/>
    </location>
</feature>
<feature type="domain" description="Fibronectin type-III" evidence="7">
    <location>
        <begin position="703"/>
        <end position="803"/>
    </location>
</feature>
<dbReference type="GeneID" id="119722975"/>
<evidence type="ECO:0000313" key="9">
    <source>
        <dbReference type="Proteomes" id="UP000887568"/>
    </source>
</evidence>
<feature type="signal peptide" evidence="5">
    <location>
        <begin position="1"/>
        <end position="16"/>
    </location>
</feature>
<keyword evidence="3" id="KW-0393">Immunoglobulin domain</keyword>
<feature type="chain" id="PRO_5036710708" evidence="5">
    <location>
        <begin position="17"/>
        <end position="1036"/>
    </location>
</feature>
<dbReference type="SMART" id="SM00408">
    <property type="entry name" value="IGc2"/>
    <property type="match status" value="6"/>
</dbReference>
<dbReference type="EnsemblMetazoa" id="XM_038193410.1">
    <property type="protein sequence ID" value="XP_038049338.1"/>
    <property type="gene ID" value="LOC119722975"/>
</dbReference>
<dbReference type="GO" id="GO:0098609">
    <property type="term" value="P:cell-cell adhesion"/>
    <property type="evidence" value="ECO:0007669"/>
    <property type="project" value="TreeGrafter"/>
</dbReference>
<dbReference type="FunFam" id="2.60.40.10:FF:000035">
    <property type="entry name" value="Contactin 1"/>
    <property type="match status" value="1"/>
</dbReference>
<dbReference type="SUPFAM" id="SSF49265">
    <property type="entry name" value="Fibronectin type III"/>
    <property type="match status" value="2"/>
</dbReference>
<feature type="domain" description="Ig-like" evidence="6">
    <location>
        <begin position="504"/>
        <end position="597"/>
    </location>
</feature>
<evidence type="ECO:0000259" key="6">
    <source>
        <dbReference type="PROSITE" id="PS50835"/>
    </source>
</evidence>
<feature type="domain" description="Fibronectin type-III" evidence="7">
    <location>
        <begin position="601"/>
        <end position="698"/>
    </location>
</feature>
<feature type="region of interest" description="Disordered" evidence="4">
    <location>
        <begin position="989"/>
        <end position="1013"/>
    </location>
</feature>
<dbReference type="PROSITE" id="PS50853">
    <property type="entry name" value="FN3"/>
    <property type="match status" value="4"/>
</dbReference>
<dbReference type="InterPro" id="IPR036179">
    <property type="entry name" value="Ig-like_dom_sf"/>
</dbReference>
<keyword evidence="2" id="KW-1015">Disulfide bond</keyword>
<evidence type="ECO:0000256" key="2">
    <source>
        <dbReference type="ARBA" id="ARBA00023157"/>
    </source>
</evidence>
<feature type="region of interest" description="Disordered" evidence="4">
    <location>
        <begin position="682"/>
        <end position="716"/>
    </location>
</feature>
<evidence type="ECO:0000256" key="3">
    <source>
        <dbReference type="ARBA" id="ARBA00023319"/>
    </source>
</evidence>
<evidence type="ECO:0000256" key="5">
    <source>
        <dbReference type="SAM" id="SignalP"/>
    </source>
</evidence>
<dbReference type="InterPro" id="IPR013098">
    <property type="entry name" value="Ig_I-set"/>
</dbReference>
<dbReference type="Proteomes" id="UP000887568">
    <property type="component" value="Unplaced"/>
</dbReference>
<dbReference type="FunFam" id="2.60.40.10:FF:000052">
    <property type="entry name" value="Contactin 1"/>
    <property type="match status" value="1"/>
</dbReference>
<dbReference type="Pfam" id="PF00041">
    <property type="entry name" value="fn3"/>
    <property type="match status" value="4"/>
</dbReference>
<keyword evidence="9" id="KW-1185">Reference proteome</keyword>
<dbReference type="AlphaFoldDB" id="A0A913ZC43"/>
<organism evidence="8 9">
    <name type="scientific">Patiria miniata</name>
    <name type="common">Bat star</name>
    <name type="synonym">Asterina miniata</name>
    <dbReference type="NCBI Taxonomy" id="46514"/>
    <lineage>
        <taxon>Eukaryota</taxon>
        <taxon>Metazoa</taxon>
        <taxon>Echinodermata</taxon>
        <taxon>Eleutherozoa</taxon>
        <taxon>Asterozoa</taxon>
        <taxon>Asteroidea</taxon>
        <taxon>Valvatacea</taxon>
        <taxon>Valvatida</taxon>
        <taxon>Asterinidae</taxon>
        <taxon>Patiria</taxon>
    </lineage>
</organism>
<dbReference type="InterPro" id="IPR003599">
    <property type="entry name" value="Ig_sub"/>
</dbReference>
<keyword evidence="1" id="KW-0677">Repeat</keyword>
<dbReference type="SUPFAM" id="SSF48726">
    <property type="entry name" value="Immunoglobulin"/>
    <property type="match status" value="6"/>
</dbReference>
<keyword evidence="5" id="KW-0732">Signal</keyword>
<dbReference type="PANTHER" id="PTHR44170">
    <property type="entry name" value="PROTEIN SIDEKICK"/>
    <property type="match status" value="1"/>
</dbReference>
<evidence type="ECO:0000256" key="1">
    <source>
        <dbReference type="ARBA" id="ARBA00022737"/>
    </source>
</evidence>
<accession>A0A913ZC43</accession>
<feature type="domain" description="Fibronectin type-III" evidence="7">
    <location>
        <begin position="906"/>
        <end position="1002"/>
    </location>
</feature>
<dbReference type="PROSITE" id="PS50835">
    <property type="entry name" value="IG_LIKE"/>
    <property type="match status" value="6"/>
</dbReference>
<evidence type="ECO:0000259" key="7">
    <source>
        <dbReference type="PROSITE" id="PS50853"/>
    </source>
</evidence>
<name>A0A913ZC43_PATMI</name>
<reference evidence="8" key="1">
    <citation type="submission" date="2022-11" db="UniProtKB">
        <authorList>
            <consortium name="EnsemblMetazoa"/>
        </authorList>
    </citation>
    <scope>IDENTIFICATION</scope>
</reference>
<protein>
    <submittedName>
        <fullName evidence="8">Uncharacterized protein</fullName>
    </submittedName>
</protein>
<dbReference type="FunFam" id="2.60.40.10:FF:000032">
    <property type="entry name" value="palladin isoform X1"/>
    <property type="match status" value="1"/>
</dbReference>